<feature type="region of interest" description="Disordered" evidence="1">
    <location>
        <begin position="203"/>
        <end position="251"/>
    </location>
</feature>
<feature type="compositionally biased region" description="Basic and acidic residues" evidence="1">
    <location>
        <begin position="230"/>
        <end position="248"/>
    </location>
</feature>
<dbReference type="EMBL" id="JABBWE010000004">
    <property type="protein sequence ID" value="KAG1803827.1"/>
    <property type="molecule type" value="Genomic_DNA"/>
</dbReference>
<feature type="compositionally biased region" description="Acidic residues" evidence="1">
    <location>
        <begin position="52"/>
        <end position="61"/>
    </location>
</feature>
<dbReference type="InterPro" id="IPR025451">
    <property type="entry name" value="DUF4211"/>
</dbReference>
<dbReference type="GeneID" id="64595491"/>
<keyword evidence="4" id="KW-1185">Reference proteome</keyword>
<name>A0A9P7DV95_9AGAM</name>
<feature type="region of interest" description="Disordered" evidence="1">
    <location>
        <begin position="390"/>
        <end position="421"/>
    </location>
</feature>
<sequence>MKASKSSSPKKMKQKTLGDFLLSSSPPPISPPPPVKKRQVKQKHKVIALDSDTCDDLEQDSDVGAIKFEPQVIDVSDEDDSPRRPSARRFKKSLVVTDSLPDVTASDNSLEDHIGIPIAWKGNKKGQRKRKQKAIADSDDESQPRKRKLIKGARPPSPEGSVVDEVDENDIIESRLRARDKKTTFQRRLEKLKSFRGKKRSEITLGLDSESSESDAEPPEGPVVRPFKGARPDRGHESESSSGEHEKTDEDDDFIVEDDEHGVLTTQLPIAFSMNTHQDLAHQFKIVCQLFVHMAVRFPPERRPFMKKMLETEEYFSVPLQVARRKLSGMKDSLVTSSVWKPQFKRPLERYPKFELVRMKFSAPQCDACNLGGRISTLIGRVSGKPYDKYDFEPESEDESSSSSDNKSLSPSGTDSDDMISHKSSGKQFYLGRFCAARTRVFHEFSHWEYHLYHSLLEQIDEVLDGNRGFVRIAFAGGLEPPKDMRDADKVMDWLDQRGLIEFEWQRVRELMDKARNLEIRAKRGGDRDDQDM</sequence>
<evidence type="ECO:0000259" key="2">
    <source>
        <dbReference type="Pfam" id="PF13926"/>
    </source>
</evidence>
<dbReference type="GO" id="GO:0005634">
    <property type="term" value="C:nucleus"/>
    <property type="evidence" value="ECO:0007669"/>
    <property type="project" value="TreeGrafter"/>
</dbReference>
<evidence type="ECO:0000256" key="1">
    <source>
        <dbReference type="SAM" id="MobiDB-lite"/>
    </source>
</evidence>
<feature type="region of interest" description="Disordered" evidence="1">
    <location>
        <begin position="1"/>
        <end position="175"/>
    </location>
</feature>
<feature type="compositionally biased region" description="Pro residues" evidence="1">
    <location>
        <begin position="25"/>
        <end position="34"/>
    </location>
</feature>
<dbReference type="AlphaFoldDB" id="A0A9P7DV95"/>
<proteinExistence type="predicted"/>
<gene>
    <name evidence="3" type="ORF">HD556DRAFT_1330541</name>
</gene>
<dbReference type="RefSeq" id="XP_041166173.1">
    <property type="nucleotide sequence ID" value="XM_041301727.1"/>
</dbReference>
<organism evidence="3 4">
    <name type="scientific">Suillus plorans</name>
    <dbReference type="NCBI Taxonomy" id="116603"/>
    <lineage>
        <taxon>Eukaryota</taxon>
        <taxon>Fungi</taxon>
        <taxon>Dikarya</taxon>
        <taxon>Basidiomycota</taxon>
        <taxon>Agaricomycotina</taxon>
        <taxon>Agaricomycetes</taxon>
        <taxon>Agaricomycetidae</taxon>
        <taxon>Boletales</taxon>
        <taxon>Suillineae</taxon>
        <taxon>Suillaceae</taxon>
        <taxon>Suillus</taxon>
    </lineage>
</organism>
<feature type="compositionally biased region" description="Basic residues" evidence="1">
    <location>
        <begin position="35"/>
        <end position="46"/>
    </location>
</feature>
<dbReference type="PANTHER" id="PTHR14689:SF0">
    <property type="entry name" value="COILED-COIL DOMAIN-CONTAINING PROTEIN 82"/>
    <property type="match status" value="1"/>
</dbReference>
<comment type="caution">
    <text evidence="3">The sequence shown here is derived from an EMBL/GenBank/DDBJ whole genome shotgun (WGS) entry which is preliminary data.</text>
</comment>
<feature type="compositionally biased region" description="Low complexity" evidence="1">
    <location>
        <begin position="401"/>
        <end position="412"/>
    </location>
</feature>
<evidence type="ECO:0000313" key="3">
    <source>
        <dbReference type="EMBL" id="KAG1803827.1"/>
    </source>
</evidence>
<feature type="compositionally biased region" description="Basic residues" evidence="1">
    <location>
        <begin position="122"/>
        <end position="133"/>
    </location>
</feature>
<reference evidence="3" key="1">
    <citation type="journal article" date="2020" name="New Phytol.">
        <title>Comparative genomics reveals dynamic genome evolution in host specialist ectomycorrhizal fungi.</title>
        <authorList>
            <person name="Lofgren L.A."/>
            <person name="Nguyen N.H."/>
            <person name="Vilgalys R."/>
            <person name="Ruytinx J."/>
            <person name="Liao H.L."/>
            <person name="Branco S."/>
            <person name="Kuo A."/>
            <person name="LaButti K."/>
            <person name="Lipzen A."/>
            <person name="Andreopoulos W."/>
            <person name="Pangilinan J."/>
            <person name="Riley R."/>
            <person name="Hundley H."/>
            <person name="Na H."/>
            <person name="Barry K."/>
            <person name="Grigoriev I.V."/>
            <person name="Stajich J.E."/>
            <person name="Kennedy P.G."/>
        </authorList>
    </citation>
    <scope>NUCLEOTIDE SEQUENCE</scope>
    <source>
        <strain evidence="3">S12</strain>
    </source>
</reference>
<dbReference type="Proteomes" id="UP000719766">
    <property type="component" value="Unassembled WGS sequence"/>
</dbReference>
<feature type="domain" description="DUF4211" evidence="2">
    <location>
        <begin position="253"/>
        <end position="390"/>
    </location>
</feature>
<dbReference type="OrthoDB" id="21499at2759"/>
<feature type="compositionally biased region" description="Acidic residues" evidence="1">
    <location>
        <begin position="162"/>
        <end position="171"/>
    </location>
</feature>
<dbReference type="Pfam" id="PF13926">
    <property type="entry name" value="DUF4211"/>
    <property type="match status" value="1"/>
</dbReference>
<protein>
    <recommendedName>
        <fullName evidence="2">DUF4211 domain-containing protein</fullName>
    </recommendedName>
</protein>
<dbReference type="PANTHER" id="PTHR14689">
    <property type="entry name" value="PHORBOL-ESTER_DAG-TYPE DOMAIN-CONTAINING PROTEIN"/>
    <property type="match status" value="1"/>
</dbReference>
<accession>A0A9P7DV95</accession>
<evidence type="ECO:0000313" key="4">
    <source>
        <dbReference type="Proteomes" id="UP000719766"/>
    </source>
</evidence>